<protein>
    <recommendedName>
        <fullName evidence="1">Translation elongation factor EFTu-like domain-containing protein</fullName>
    </recommendedName>
</protein>
<dbReference type="Pfam" id="PF03144">
    <property type="entry name" value="GTP_EFTU_D2"/>
    <property type="match status" value="1"/>
</dbReference>
<dbReference type="AlphaFoldDB" id="A0A4Y7KGD2"/>
<evidence type="ECO:0000313" key="3">
    <source>
        <dbReference type="Proteomes" id="UP000316621"/>
    </source>
</evidence>
<evidence type="ECO:0000259" key="1">
    <source>
        <dbReference type="Pfam" id="PF03144"/>
    </source>
</evidence>
<sequence length="141" mass="15033">MTACSLYYFRRILTSRIISGVLHVGNGVHGLGITDSGDEKFEEGKVTKLMKKKGTSMVLVDGAGAGDIVSITGLATPSIAPTVASVEDTLLLKSNFFMFSCAFGSSATVSDSSRHVDEDHVIACRGSRPWILDFPEAVAYK</sequence>
<proteinExistence type="predicted"/>
<dbReference type="InterPro" id="IPR004161">
    <property type="entry name" value="EFTu-like_2"/>
</dbReference>
<dbReference type="InterPro" id="IPR009000">
    <property type="entry name" value="Transl_B-barrel_sf"/>
</dbReference>
<dbReference type="SUPFAM" id="SSF50447">
    <property type="entry name" value="Translation proteins"/>
    <property type="match status" value="1"/>
</dbReference>
<dbReference type="Proteomes" id="UP000316621">
    <property type="component" value="Chromosome 7"/>
</dbReference>
<accession>A0A4Y7KGD2</accession>
<dbReference type="STRING" id="3469.A0A4Y7KGD2"/>
<evidence type="ECO:0000313" key="2">
    <source>
        <dbReference type="EMBL" id="RZC70955.1"/>
    </source>
</evidence>
<dbReference type="Gene3D" id="2.40.30.10">
    <property type="entry name" value="Translation factors"/>
    <property type="match status" value="1"/>
</dbReference>
<gene>
    <name evidence="2" type="ORF">C5167_034148</name>
</gene>
<dbReference type="GO" id="GO:0005525">
    <property type="term" value="F:GTP binding"/>
    <property type="evidence" value="ECO:0007669"/>
    <property type="project" value="InterPro"/>
</dbReference>
<feature type="domain" description="Translation elongation factor EFTu-like" evidence="1">
    <location>
        <begin position="11"/>
        <end position="75"/>
    </location>
</feature>
<dbReference type="Gramene" id="RZC70955">
    <property type="protein sequence ID" value="RZC70955"/>
    <property type="gene ID" value="C5167_034148"/>
</dbReference>
<name>A0A4Y7KGD2_PAPSO</name>
<organism evidence="2 3">
    <name type="scientific">Papaver somniferum</name>
    <name type="common">Opium poppy</name>
    <dbReference type="NCBI Taxonomy" id="3469"/>
    <lineage>
        <taxon>Eukaryota</taxon>
        <taxon>Viridiplantae</taxon>
        <taxon>Streptophyta</taxon>
        <taxon>Embryophyta</taxon>
        <taxon>Tracheophyta</taxon>
        <taxon>Spermatophyta</taxon>
        <taxon>Magnoliopsida</taxon>
        <taxon>Ranunculales</taxon>
        <taxon>Papaveraceae</taxon>
        <taxon>Papaveroideae</taxon>
        <taxon>Papaver</taxon>
    </lineage>
</organism>
<dbReference type="EMBL" id="CM010721">
    <property type="protein sequence ID" value="RZC70955.1"/>
    <property type="molecule type" value="Genomic_DNA"/>
</dbReference>
<keyword evidence="3" id="KW-1185">Reference proteome</keyword>
<reference evidence="2 3" key="1">
    <citation type="journal article" date="2018" name="Science">
        <title>The opium poppy genome and morphinan production.</title>
        <authorList>
            <person name="Guo L."/>
            <person name="Winzer T."/>
            <person name="Yang X."/>
            <person name="Li Y."/>
            <person name="Ning Z."/>
            <person name="He Z."/>
            <person name="Teodor R."/>
            <person name="Lu Y."/>
            <person name="Bowser T.A."/>
            <person name="Graham I.A."/>
            <person name="Ye K."/>
        </authorList>
    </citation>
    <scope>NUCLEOTIDE SEQUENCE [LARGE SCALE GENOMIC DNA]</scope>
    <source>
        <strain evidence="3">cv. HN1</strain>
        <tissue evidence="2">Leaves</tissue>
    </source>
</reference>